<name>A0A9D1PP07_9BACI</name>
<reference evidence="1" key="2">
    <citation type="submission" date="2021-04" db="EMBL/GenBank/DDBJ databases">
        <authorList>
            <person name="Gilroy R."/>
        </authorList>
    </citation>
    <scope>NUCLEOTIDE SEQUENCE</scope>
    <source>
        <strain evidence="1">CHK169-2315</strain>
    </source>
</reference>
<sequence length="81" mass="9455">MFIYIGNELVVESNRIIAILDYELTESSRRLNEVIDKHVQLEKVYGSETDAKAIIITMDAIYYSPFSTITLKNRDEIYETF</sequence>
<organism evidence="1 2">
    <name type="scientific">Candidatus Pseudogracilibacillus intestinigallinarum</name>
    <dbReference type="NCBI Taxonomy" id="2838742"/>
    <lineage>
        <taxon>Bacteria</taxon>
        <taxon>Bacillati</taxon>
        <taxon>Bacillota</taxon>
        <taxon>Bacilli</taxon>
        <taxon>Bacillales</taxon>
        <taxon>Bacillaceae</taxon>
        <taxon>Pseudogracilibacillus</taxon>
    </lineage>
</organism>
<dbReference type="InterPro" id="IPR007169">
    <property type="entry name" value="RemA-like"/>
</dbReference>
<dbReference type="NCBIfam" id="NF046065">
    <property type="entry name" value="MtxRegRemB"/>
    <property type="match status" value="1"/>
</dbReference>
<gene>
    <name evidence="1" type="ORF">H9895_07410</name>
</gene>
<dbReference type="EMBL" id="DXHX01000117">
    <property type="protein sequence ID" value="HIV74884.1"/>
    <property type="molecule type" value="Genomic_DNA"/>
</dbReference>
<accession>A0A9D1PP07</accession>
<dbReference type="Pfam" id="PF04025">
    <property type="entry name" value="RemA-like"/>
    <property type="match status" value="1"/>
</dbReference>
<comment type="caution">
    <text evidence="1">The sequence shown here is derived from an EMBL/GenBank/DDBJ whole genome shotgun (WGS) entry which is preliminary data.</text>
</comment>
<reference evidence="1" key="1">
    <citation type="journal article" date="2021" name="PeerJ">
        <title>Extensive microbial diversity within the chicken gut microbiome revealed by metagenomics and culture.</title>
        <authorList>
            <person name="Gilroy R."/>
            <person name="Ravi A."/>
            <person name="Getino M."/>
            <person name="Pursley I."/>
            <person name="Horton D.L."/>
            <person name="Alikhan N.F."/>
            <person name="Baker D."/>
            <person name="Gharbi K."/>
            <person name="Hall N."/>
            <person name="Watson M."/>
            <person name="Adriaenssens E.M."/>
            <person name="Foster-Nyarko E."/>
            <person name="Jarju S."/>
            <person name="Secka A."/>
            <person name="Antonio M."/>
            <person name="Oren A."/>
            <person name="Chaudhuri R.R."/>
            <person name="La Ragione R."/>
            <person name="Hildebrand F."/>
            <person name="Pallen M.J."/>
        </authorList>
    </citation>
    <scope>NUCLEOTIDE SEQUENCE</scope>
    <source>
        <strain evidence="1">CHK169-2315</strain>
    </source>
</reference>
<dbReference type="Proteomes" id="UP000823937">
    <property type="component" value="Unassembled WGS sequence"/>
</dbReference>
<proteinExistence type="predicted"/>
<evidence type="ECO:0000313" key="1">
    <source>
        <dbReference type="EMBL" id="HIV74884.1"/>
    </source>
</evidence>
<protein>
    <submittedName>
        <fullName evidence="1">DUF370 domain-containing protein</fullName>
    </submittedName>
</protein>
<dbReference type="AlphaFoldDB" id="A0A9D1PP07"/>
<evidence type="ECO:0000313" key="2">
    <source>
        <dbReference type="Proteomes" id="UP000823937"/>
    </source>
</evidence>